<name>A0ABD1LSN1_9FABA</name>
<feature type="region of interest" description="Disordered" evidence="1">
    <location>
        <begin position="289"/>
        <end position="332"/>
    </location>
</feature>
<sequence>MVLCLSEELLVGWGARIRPQLGRSLNLADRYVAGQRQKDWKKCSPFQVVESGTQSMLPPLVVPKFKSWSCNKCERENEFNAKVHNIEEIDMAIGTQVMEHGKCNKDLPIEDEDLLMEIAETMIKNLPNVENINCGLLLNSHNEKSTEVTEVLEKPIKESGFDLNVPYSDDIEQEMVGVETLSKDNKSRTCDSLAGQQSNSHNKSNLSDKSQAFTIFGSKLIGPSDLGDQNMIVSEQEQVNSPSSYMQDKNRLFGRLDLEEEEKRHKEENPPLDRGYSYASEMSCGVNRNPFELCPIQPENPYLMDNEDKMEKKVCKKRHGSSSNQKRKSKKR</sequence>
<dbReference type="PANTHER" id="PTHR35504:SF1">
    <property type="entry name" value="PROTEIN EMBRYONIC FLOWER 1"/>
    <property type="match status" value="1"/>
</dbReference>
<evidence type="ECO:0000313" key="2">
    <source>
        <dbReference type="EMBL" id="KAL2326535.1"/>
    </source>
</evidence>
<dbReference type="InterPro" id="IPR034583">
    <property type="entry name" value="EMF1"/>
</dbReference>
<dbReference type="PANTHER" id="PTHR35504">
    <property type="entry name" value="PROTEIN EMBRYONIC FLOWER 1"/>
    <property type="match status" value="1"/>
</dbReference>
<evidence type="ECO:0000313" key="3">
    <source>
        <dbReference type="Proteomes" id="UP001603857"/>
    </source>
</evidence>
<dbReference type="AlphaFoldDB" id="A0ABD1LSN1"/>
<proteinExistence type="predicted"/>
<accession>A0ABD1LSN1</accession>
<organism evidence="2 3">
    <name type="scientific">Flemingia macrophylla</name>
    <dbReference type="NCBI Taxonomy" id="520843"/>
    <lineage>
        <taxon>Eukaryota</taxon>
        <taxon>Viridiplantae</taxon>
        <taxon>Streptophyta</taxon>
        <taxon>Embryophyta</taxon>
        <taxon>Tracheophyta</taxon>
        <taxon>Spermatophyta</taxon>
        <taxon>Magnoliopsida</taxon>
        <taxon>eudicotyledons</taxon>
        <taxon>Gunneridae</taxon>
        <taxon>Pentapetalae</taxon>
        <taxon>rosids</taxon>
        <taxon>fabids</taxon>
        <taxon>Fabales</taxon>
        <taxon>Fabaceae</taxon>
        <taxon>Papilionoideae</taxon>
        <taxon>50 kb inversion clade</taxon>
        <taxon>NPAAA clade</taxon>
        <taxon>indigoferoid/millettioid clade</taxon>
        <taxon>Phaseoleae</taxon>
        <taxon>Flemingia</taxon>
    </lineage>
</organism>
<feature type="compositionally biased region" description="Basic residues" evidence="1">
    <location>
        <begin position="314"/>
        <end position="332"/>
    </location>
</feature>
<keyword evidence="3" id="KW-1185">Reference proteome</keyword>
<dbReference type="Proteomes" id="UP001603857">
    <property type="component" value="Unassembled WGS sequence"/>
</dbReference>
<gene>
    <name evidence="2" type="ORF">Fmac_025593</name>
</gene>
<protein>
    <submittedName>
        <fullName evidence="2">Uncharacterized protein</fullName>
    </submittedName>
</protein>
<dbReference type="EMBL" id="JBGMDY010000008">
    <property type="protein sequence ID" value="KAL2326535.1"/>
    <property type="molecule type" value="Genomic_DNA"/>
</dbReference>
<reference evidence="2 3" key="1">
    <citation type="submission" date="2024-08" db="EMBL/GenBank/DDBJ databases">
        <title>Insights into the chromosomal genome structure of Flemingia macrophylla.</title>
        <authorList>
            <person name="Ding Y."/>
            <person name="Zhao Y."/>
            <person name="Bi W."/>
            <person name="Wu M."/>
            <person name="Zhao G."/>
            <person name="Gong Y."/>
            <person name="Li W."/>
            <person name="Zhang P."/>
        </authorList>
    </citation>
    <scope>NUCLEOTIDE SEQUENCE [LARGE SCALE GENOMIC DNA]</scope>
    <source>
        <strain evidence="2">DYQJB</strain>
        <tissue evidence="2">Leaf</tissue>
    </source>
</reference>
<evidence type="ECO:0000256" key="1">
    <source>
        <dbReference type="SAM" id="MobiDB-lite"/>
    </source>
</evidence>
<feature type="region of interest" description="Disordered" evidence="1">
    <location>
        <begin position="181"/>
        <end position="206"/>
    </location>
</feature>
<feature type="compositionally biased region" description="Polar residues" evidence="1">
    <location>
        <begin position="194"/>
        <end position="206"/>
    </location>
</feature>
<comment type="caution">
    <text evidence="2">The sequence shown here is derived from an EMBL/GenBank/DDBJ whole genome shotgun (WGS) entry which is preliminary data.</text>
</comment>